<proteinExistence type="predicted"/>
<name>A0A9K3KFA0_9STRA</name>
<dbReference type="GO" id="GO:0005634">
    <property type="term" value="C:nucleus"/>
    <property type="evidence" value="ECO:0007669"/>
    <property type="project" value="TreeGrafter"/>
</dbReference>
<dbReference type="PROSITE" id="PS51294">
    <property type="entry name" value="HTH_MYB"/>
    <property type="match status" value="3"/>
</dbReference>
<reference evidence="4" key="1">
    <citation type="journal article" date="2021" name="Sci. Rep.">
        <title>Diploid genomic architecture of Nitzschia inconspicua, an elite biomass production diatom.</title>
        <authorList>
            <person name="Oliver A."/>
            <person name="Podell S."/>
            <person name="Pinowska A."/>
            <person name="Traller J.C."/>
            <person name="Smith S.R."/>
            <person name="McClure R."/>
            <person name="Beliaev A."/>
            <person name="Bohutskyi P."/>
            <person name="Hill E.A."/>
            <person name="Rabines A."/>
            <person name="Zheng H."/>
            <person name="Allen L.Z."/>
            <person name="Kuo A."/>
            <person name="Grigoriev I.V."/>
            <person name="Allen A.E."/>
            <person name="Hazlebeck D."/>
            <person name="Allen E.E."/>
        </authorList>
    </citation>
    <scope>NUCLEOTIDE SEQUENCE</scope>
    <source>
        <strain evidence="4">Hildebrandi</strain>
    </source>
</reference>
<dbReference type="Pfam" id="PF00249">
    <property type="entry name" value="Myb_DNA-binding"/>
    <property type="match status" value="1"/>
</dbReference>
<dbReference type="OrthoDB" id="2143914at2759"/>
<gene>
    <name evidence="4" type="ORF">IV203_007273</name>
</gene>
<dbReference type="EMBL" id="JAGRRH010000025">
    <property type="protein sequence ID" value="KAG7342181.1"/>
    <property type="molecule type" value="Genomic_DNA"/>
</dbReference>
<feature type="compositionally biased region" description="Polar residues" evidence="1">
    <location>
        <begin position="147"/>
        <end position="156"/>
    </location>
</feature>
<evidence type="ECO:0000259" key="3">
    <source>
        <dbReference type="PROSITE" id="PS51294"/>
    </source>
</evidence>
<dbReference type="InterPro" id="IPR017930">
    <property type="entry name" value="Myb_dom"/>
</dbReference>
<keyword evidence="5" id="KW-1185">Reference proteome</keyword>
<evidence type="ECO:0000313" key="4">
    <source>
        <dbReference type="EMBL" id="KAG7342181.1"/>
    </source>
</evidence>
<dbReference type="InterPro" id="IPR001005">
    <property type="entry name" value="SANT/Myb"/>
</dbReference>
<feature type="domain" description="HTH myb-type" evidence="3">
    <location>
        <begin position="318"/>
        <end position="363"/>
    </location>
</feature>
<dbReference type="SMART" id="SM00717">
    <property type="entry name" value="SANT"/>
    <property type="match status" value="3"/>
</dbReference>
<accession>A0A9K3KFA0</accession>
<organism evidence="4 5">
    <name type="scientific">Nitzschia inconspicua</name>
    <dbReference type="NCBI Taxonomy" id="303405"/>
    <lineage>
        <taxon>Eukaryota</taxon>
        <taxon>Sar</taxon>
        <taxon>Stramenopiles</taxon>
        <taxon>Ochrophyta</taxon>
        <taxon>Bacillariophyta</taxon>
        <taxon>Bacillariophyceae</taxon>
        <taxon>Bacillariophycidae</taxon>
        <taxon>Bacillariales</taxon>
        <taxon>Bacillariaceae</taxon>
        <taxon>Nitzschia</taxon>
    </lineage>
</organism>
<feature type="domain" description="Myb-like" evidence="2">
    <location>
        <begin position="314"/>
        <end position="363"/>
    </location>
</feature>
<comment type="caution">
    <text evidence="4">The sequence shown here is derived from an EMBL/GenBank/DDBJ whole genome shotgun (WGS) entry which is preliminary data.</text>
</comment>
<dbReference type="CDD" id="cd00167">
    <property type="entry name" value="SANT"/>
    <property type="match status" value="3"/>
</dbReference>
<sequence length="444" mass="49873">MNANFSHNTLARRDDDDDLFSRLLDSEAILEDDFFEIMDDDKLAFSLPSNGSLDALATFESGNGNNHTSNHNCDWDAEVNLGLAESNVVTPSPGTVPNGGGVSNLEGVEGIANVAAASNLGQNDTDRCGYRSSNAHHENNGFDELESQSVVNGSDSGSDEEYNRFGDMQPDCGLFRDNGFSKGIGKDLIQDYIPAPVLKKKPSVSPIKSMESSLYPPIPLVVTDYPQPEEVVSTRNESSLVGAPSQVFKLEGNQASQLTRHKHWTDEEDEQLRVAVKQESVYGEKNDWKHIAKKYFGNSRSGTQCKVRWKNHLKPGIKRGKWLQHEDETILFMVEQGKKWAEIAHRLPGRIGENVRERYVNVLDPLLKKTPWTENEDEILFEAQARLGNRWSAIRKFIPGRSENSIKNRFHNRKNAHLRKRKRDAEEQEMREAGIVAPWDTAVV</sequence>
<evidence type="ECO:0000256" key="1">
    <source>
        <dbReference type="SAM" id="MobiDB-lite"/>
    </source>
</evidence>
<dbReference type="GO" id="GO:0000981">
    <property type="term" value="F:DNA-binding transcription factor activity, RNA polymerase II-specific"/>
    <property type="evidence" value="ECO:0007669"/>
    <property type="project" value="TreeGrafter"/>
</dbReference>
<evidence type="ECO:0000313" key="5">
    <source>
        <dbReference type="Proteomes" id="UP000693970"/>
    </source>
</evidence>
<dbReference type="PANTHER" id="PTHR45614:SF274">
    <property type="entry name" value="MYB-LIKE DNA-BINDING PROTEIN"/>
    <property type="match status" value="1"/>
</dbReference>
<reference evidence="4" key="2">
    <citation type="submission" date="2021-04" db="EMBL/GenBank/DDBJ databases">
        <authorList>
            <person name="Podell S."/>
        </authorList>
    </citation>
    <scope>NUCLEOTIDE SEQUENCE</scope>
    <source>
        <strain evidence="4">Hildebrandi</strain>
    </source>
</reference>
<feature type="region of interest" description="Disordered" evidence="1">
    <location>
        <begin position="134"/>
        <end position="160"/>
    </location>
</feature>
<dbReference type="Proteomes" id="UP000693970">
    <property type="component" value="Unassembled WGS sequence"/>
</dbReference>
<protein>
    <submittedName>
        <fullName evidence="4">Myb-like DNA-binding protein</fullName>
    </submittedName>
</protein>
<dbReference type="AlphaFoldDB" id="A0A9K3KFA0"/>
<feature type="domain" description="Myb-like" evidence="2">
    <location>
        <begin position="264"/>
        <end position="313"/>
    </location>
</feature>
<keyword evidence="4" id="KW-0238">DNA-binding</keyword>
<dbReference type="PANTHER" id="PTHR45614">
    <property type="entry name" value="MYB PROTEIN-RELATED"/>
    <property type="match status" value="1"/>
</dbReference>
<dbReference type="InterPro" id="IPR050560">
    <property type="entry name" value="MYB_TF"/>
</dbReference>
<feature type="domain" description="Myb-like" evidence="2">
    <location>
        <begin position="364"/>
        <end position="414"/>
    </location>
</feature>
<feature type="domain" description="HTH myb-type" evidence="3">
    <location>
        <begin position="260"/>
        <end position="317"/>
    </location>
</feature>
<dbReference type="PROSITE" id="PS50090">
    <property type="entry name" value="MYB_LIKE"/>
    <property type="match status" value="3"/>
</dbReference>
<dbReference type="Pfam" id="PF13921">
    <property type="entry name" value="Myb_DNA-bind_6"/>
    <property type="match status" value="1"/>
</dbReference>
<feature type="domain" description="HTH myb-type" evidence="3">
    <location>
        <begin position="364"/>
        <end position="418"/>
    </location>
</feature>
<dbReference type="GO" id="GO:0000978">
    <property type="term" value="F:RNA polymerase II cis-regulatory region sequence-specific DNA binding"/>
    <property type="evidence" value="ECO:0007669"/>
    <property type="project" value="TreeGrafter"/>
</dbReference>
<evidence type="ECO:0000259" key="2">
    <source>
        <dbReference type="PROSITE" id="PS50090"/>
    </source>
</evidence>